<organism evidence="1">
    <name type="scientific">marine sediment metagenome</name>
    <dbReference type="NCBI Taxonomy" id="412755"/>
    <lineage>
        <taxon>unclassified sequences</taxon>
        <taxon>metagenomes</taxon>
        <taxon>ecological metagenomes</taxon>
    </lineage>
</organism>
<comment type="caution">
    <text evidence="1">The sequence shown here is derived from an EMBL/GenBank/DDBJ whole genome shotgun (WGS) entry which is preliminary data.</text>
</comment>
<name>A0A0F8ZH83_9ZZZZ</name>
<protein>
    <submittedName>
        <fullName evidence="1">Uncharacterized protein</fullName>
    </submittedName>
</protein>
<reference evidence="1" key="1">
    <citation type="journal article" date="2015" name="Nature">
        <title>Complex archaea that bridge the gap between prokaryotes and eukaryotes.</title>
        <authorList>
            <person name="Spang A."/>
            <person name="Saw J.H."/>
            <person name="Jorgensen S.L."/>
            <person name="Zaremba-Niedzwiedzka K."/>
            <person name="Martijn J."/>
            <person name="Lind A.E."/>
            <person name="van Eijk R."/>
            <person name="Schleper C."/>
            <person name="Guy L."/>
            <person name="Ettema T.J."/>
        </authorList>
    </citation>
    <scope>NUCLEOTIDE SEQUENCE</scope>
</reference>
<dbReference type="AlphaFoldDB" id="A0A0F8ZH83"/>
<dbReference type="EMBL" id="LAZR01060378">
    <property type="protein sequence ID" value="KKK65799.1"/>
    <property type="molecule type" value="Genomic_DNA"/>
</dbReference>
<proteinExistence type="predicted"/>
<evidence type="ECO:0000313" key="1">
    <source>
        <dbReference type="EMBL" id="KKK65799.1"/>
    </source>
</evidence>
<sequence>MVDKETYNKNINFRSTEKMYLDLIKILEGTKTSVSELMRHIVYDYLRFKKVIDEIKDE</sequence>
<gene>
    <name evidence="1" type="ORF">LCGC14_2970480</name>
</gene>
<accession>A0A0F8ZH83</accession>